<dbReference type="PROSITE" id="PS50067">
    <property type="entry name" value="KINESIN_MOTOR_2"/>
    <property type="match status" value="1"/>
</dbReference>
<dbReference type="PANTHER" id="PTHR47972:SF28">
    <property type="entry name" value="KINESIN-LIKE PROTEIN KLP-3"/>
    <property type="match status" value="1"/>
</dbReference>
<evidence type="ECO:0000256" key="2">
    <source>
        <dbReference type="SAM" id="Coils"/>
    </source>
</evidence>
<proteinExistence type="inferred from homology"/>
<accession>A0A8S1UE49</accession>
<dbReference type="InterPro" id="IPR001752">
    <property type="entry name" value="Kinesin_motor_dom"/>
</dbReference>
<dbReference type="GO" id="GO:0007018">
    <property type="term" value="P:microtubule-based movement"/>
    <property type="evidence" value="ECO:0007669"/>
    <property type="project" value="InterPro"/>
</dbReference>
<gene>
    <name evidence="4" type="ORF">POCTA_138.1.T0410253</name>
</gene>
<evidence type="ECO:0000313" key="5">
    <source>
        <dbReference type="Proteomes" id="UP000683925"/>
    </source>
</evidence>
<dbReference type="AlphaFoldDB" id="A0A8S1UE49"/>
<dbReference type="GO" id="GO:0003777">
    <property type="term" value="F:microtubule motor activity"/>
    <property type="evidence" value="ECO:0007669"/>
    <property type="project" value="InterPro"/>
</dbReference>
<protein>
    <recommendedName>
        <fullName evidence="3">Kinesin motor domain-containing protein</fullName>
    </recommendedName>
</protein>
<sequence length="802" mass="93841">MQNRITNANQNYKIFARVRPIDYQQKMVDFTNESISIRDPTNKNAESKIVSFSSVCTTQEHAFKVIEPMLQKLIEGHNSCVLSYGQTGSGKSYTLFGQEGEESKPDKKGIVTRAMEYLLSKSQEFEEIREFVITVSMAELFLDQVRDLGKAYQSRQSGNSNQILQNYENENLTIYENTNGQIMIKDLTQIPIRSAQELTDMIQMGFQLREKLEQQSKQFGQKCHSIITLNLVQKDKENENLPFMNAFIQFVDLAGSERIAKSLTQEGQFQEAILINQSLTALSKCLTAISQMNSKNIPYRDSKLTRILQNCLNSQSQVALMVHINPNENNFEECLSALQYAERTKGVTAAQPIDDNPNQPGPFPGQDKLIKKLQDENTELKSKIDYMQKEHKQKISEIQTLLGIDVDLEKLFAKSSAQELQKFKIQKDAMQKVETLQNYVKEADYMIDKMQKEKEQLKKEESLKQERQQCRIIELAEEIKKLKEQQAEKKQQLEQIEQEKNDKILDTVKKQLKEHQDVIEKKVNVIINLPQTIQAKTSEVQKHEDIKRMAKLELEKEYKQQMENLKQEYAKFLQDSTEQYEKYLQKKNEEIDHFIHQFKKYQEKKKMQIRDLKSELFELYDIVMKTFRVIEKIENGAYSSGIRSFNIPAMDKPLIPTRNKFKNLFKYLDQRSLKNTKQDGIKDKVILQPLQKSQFLEHTDIKMNIIDMQEPTLRQFASMIRDELVSVLAREKELQKRVIQLETLQSNNDLNTLIKERDEYKQLYLQEVKKMNQSKRIISGKTESHTNVLIRPLTQQHSRYKL</sequence>
<dbReference type="GO" id="GO:0008017">
    <property type="term" value="F:microtubule binding"/>
    <property type="evidence" value="ECO:0007669"/>
    <property type="project" value="InterPro"/>
</dbReference>
<dbReference type="GO" id="GO:0015630">
    <property type="term" value="C:microtubule cytoskeleton"/>
    <property type="evidence" value="ECO:0007669"/>
    <property type="project" value="TreeGrafter"/>
</dbReference>
<dbReference type="Proteomes" id="UP000683925">
    <property type="component" value="Unassembled WGS sequence"/>
</dbReference>
<comment type="similarity">
    <text evidence="1">Belongs to the TRAFAC class myosin-kinesin ATPase superfamily. Kinesin family.</text>
</comment>
<dbReference type="GO" id="GO:0005524">
    <property type="term" value="F:ATP binding"/>
    <property type="evidence" value="ECO:0007669"/>
    <property type="project" value="UniProtKB-UniRule"/>
</dbReference>
<organism evidence="4 5">
    <name type="scientific">Paramecium octaurelia</name>
    <dbReference type="NCBI Taxonomy" id="43137"/>
    <lineage>
        <taxon>Eukaryota</taxon>
        <taxon>Sar</taxon>
        <taxon>Alveolata</taxon>
        <taxon>Ciliophora</taxon>
        <taxon>Intramacronucleata</taxon>
        <taxon>Oligohymenophorea</taxon>
        <taxon>Peniculida</taxon>
        <taxon>Parameciidae</taxon>
        <taxon>Paramecium</taxon>
    </lineage>
</organism>
<keyword evidence="5" id="KW-1185">Reference proteome</keyword>
<evidence type="ECO:0000256" key="1">
    <source>
        <dbReference type="PROSITE-ProRule" id="PRU00283"/>
    </source>
</evidence>
<feature type="coiled-coil region" evidence="2">
    <location>
        <begin position="440"/>
        <end position="506"/>
    </location>
</feature>
<dbReference type="Pfam" id="PF00225">
    <property type="entry name" value="Kinesin"/>
    <property type="match status" value="1"/>
</dbReference>
<name>A0A8S1UE49_PAROT</name>
<feature type="coiled-coil region" evidence="2">
    <location>
        <begin position="548"/>
        <end position="604"/>
    </location>
</feature>
<feature type="domain" description="Kinesin motor" evidence="3">
    <location>
        <begin position="11"/>
        <end position="347"/>
    </location>
</feature>
<dbReference type="FunFam" id="3.40.850.10:FF:000292">
    <property type="entry name" value="Uncharacterized protein"/>
    <property type="match status" value="1"/>
</dbReference>
<dbReference type="InterPro" id="IPR027640">
    <property type="entry name" value="Kinesin-like_fam"/>
</dbReference>
<comment type="caution">
    <text evidence="4">The sequence shown here is derived from an EMBL/GenBank/DDBJ whole genome shotgun (WGS) entry which is preliminary data.</text>
</comment>
<reference evidence="4" key="1">
    <citation type="submission" date="2021-01" db="EMBL/GenBank/DDBJ databases">
        <authorList>
            <consortium name="Genoscope - CEA"/>
            <person name="William W."/>
        </authorList>
    </citation>
    <scope>NUCLEOTIDE SEQUENCE</scope>
</reference>
<evidence type="ECO:0000259" key="3">
    <source>
        <dbReference type="PROSITE" id="PS50067"/>
    </source>
</evidence>
<dbReference type="PANTHER" id="PTHR47972">
    <property type="entry name" value="KINESIN-LIKE PROTEIN KLP-3"/>
    <property type="match status" value="1"/>
</dbReference>
<feature type="binding site" evidence="1">
    <location>
        <begin position="85"/>
        <end position="92"/>
    </location>
    <ligand>
        <name>ATP</name>
        <dbReference type="ChEBI" id="CHEBI:30616"/>
    </ligand>
</feature>
<keyword evidence="1" id="KW-0547">Nucleotide-binding</keyword>
<evidence type="ECO:0000313" key="4">
    <source>
        <dbReference type="EMBL" id="CAD8162417.1"/>
    </source>
</evidence>
<dbReference type="EMBL" id="CAJJDP010000041">
    <property type="protein sequence ID" value="CAD8162417.1"/>
    <property type="molecule type" value="Genomic_DNA"/>
</dbReference>
<keyword evidence="2" id="KW-0175">Coiled coil</keyword>
<keyword evidence="1" id="KW-0067">ATP-binding</keyword>
<dbReference type="OrthoDB" id="448977at2759"/>
<dbReference type="OMA" id="NGQIMIK"/>
<dbReference type="SMART" id="SM00129">
    <property type="entry name" value="KISc"/>
    <property type="match status" value="1"/>
</dbReference>
<keyword evidence="1" id="KW-0505">Motor protein</keyword>